<keyword evidence="3" id="KW-0560">Oxidoreductase</keyword>
<proteinExistence type="predicted"/>
<dbReference type="SUPFAM" id="SSF51679">
    <property type="entry name" value="Bacterial luciferase-like"/>
    <property type="match status" value="1"/>
</dbReference>
<sequence>MKIGISEWYPGAGPRAGRWSIESAQLIEGLGFHSVWLPEHVVFMPRYTSKYPYEQGGAVEVNATRGVHDPLVLAGAIAAATSRIRIGTYVMVVPQRNPVVTARQIATVDQLSGGRFNFGVGVGWSAEEYAVLDVPFERRGARMDEYLRAMKATWADDELTEFHGEFVDFPPLYAFPKPIQRPHPPIIVGGNSPATLRRIVELGDGWAGYSQSYDDIARFTEELESRLVAAGRSRADVSLRVGRRAKGKTEKDWEDDAVYIRRCAELGLDEVVVSPRIGDDAYERDMTRYAEIVGLR</sequence>
<accession>A0A5M3WUG9</accession>
<dbReference type="OrthoDB" id="3206024at2"/>
<evidence type="ECO:0000259" key="5">
    <source>
        <dbReference type="Pfam" id="PF00296"/>
    </source>
</evidence>
<dbReference type="Pfam" id="PF00296">
    <property type="entry name" value="Bac_luciferase"/>
    <property type="match status" value="1"/>
</dbReference>
<evidence type="ECO:0000256" key="2">
    <source>
        <dbReference type="ARBA" id="ARBA00022643"/>
    </source>
</evidence>
<keyword evidence="1" id="KW-0285">Flavoprotein</keyword>
<dbReference type="GO" id="GO:0046306">
    <property type="term" value="P:alkanesulfonate catabolic process"/>
    <property type="evidence" value="ECO:0007669"/>
    <property type="project" value="TreeGrafter"/>
</dbReference>
<organism evidence="6 7">
    <name type="scientific">Acrocarpospora macrocephala</name>
    <dbReference type="NCBI Taxonomy" id="150177"/>
    <lineage>
        <taxon>Bacteria</taxon>
        <taxon>Bacillati</taxon>
        <taxon>Actinomycetota</taxon>
        <taxon>Actinomycetes</taxon>
        <taxon>Streptosporangiales</taxon>
        <taxon>Streptosporangiaceae</taxon>
        <taxon>Acrocarpospora</taxon>
    </lineage>
</organism>
<dbReference type="AlphaFoldDB" id="A0A5M3WUG9"/>
<name>A0A5M3WUG9_9ACTN</name>
<evidence type="ECO:0000256" key="4">
    <source>
        <dbReference type="ARBA" id="ARBA00023033"/>
    </source>
</evidence>
<feature type="domain" description="Luciferase-like" evidence="5">
    <location>
        <begin position="21"/>
        <end position="242"/>
    </location>
</feature>
<gene>
    <name evidence="6" type="ORF">Amac_038700</name>
</gene>
<protein>
    <submittedName>
        <fullName evidence="6">LLM class F420-dependent oxidoreductase</fullName>
    </submittedName>
</protein>
<dbReference type="PANTHER" id="PTHR42847:SF4">
    <property type="entry name" value="ALKANESULFONATE MONOOXYGENASE-RELATED"/>
    <property type="match status" value="1"/>
</dbReference>
<keyword evidence="4" id="KW-0503">Monooxygenase</keyword>
<dbReference type="EMBL" id="BLAE01000021">
    <property type="protein sequence ID" value="GES10273.1"/>
    <property type="molecule type" value="Genomic_DNA"/>
</dbReference>
<dbReference type="Proteomes" id="UP000331127">
    <property type="component" value="Unassembled WGS sequence"/>
</dbReference>
<dbReference type="InterPro" id="IPR050172">
    <property type="entry name" value="SsuD_RutA_monooxygenase"/>
</dbReference>
<evidence type="ECO:0000313" key="7">
    <source>
        <dbReference type="Proteomes" id="UP000331127"/>
    </source>
</evidence>
<dbReference type="InterPro" id="IPR036661">
    <property type="entry name" value="Luciferase-like_sf"/>
</dbReference>
<dbReference type="NCBIfam" id="TIGR03619">
    <property type="entry name" value="F420_Rv2161c"/>
    <property type="match status" value="1"/>
</dbReference>
<dbReference type="PANTHER" id="PTHR42847">
    <property type="entry name" value="ALKANESULFONATE MONOOXYGENASE"/>
    <property type="match status" value="1"/>
</dbReference>
<keyword evidence="2" id="KW-0288">FMN</keyword>
<evidence type="ECO:0000313" key="6">
    <source>
        <dbReference type="EMBL" id="GES10273.1"/>
    </source>
</evidence>
<keyword evidence="7" id="KW-1185">Reference proteome</keyword>
<evidence type="ECO:0000256" key="1">
    <source>
        <dbReference type="ARBA" id="ARBA00022630"/>
    </source>
</evidence>
<reference evidence="6 7" key="1">
    <citation type="submission" date="2019-10" db="EMBL/GenBank/DDBJ databases">
        <title>Whole genome shotgun sequence of Acrocarpospora macrocephala NBRC 16266.</title>
        <authorList>
            <person name="Ichikawa N."/>
            <person name="Kimura A."/>
            <person name="Kitahashi Y."/>
            <person name="Komaki H."/>
            <person name="Oguchi A."/>
        </authorList>
    </citation>
    <scope>NUCLEOTIDE SEQUENCE [LARGE SCALE GENOMIC DNA]</scope>
    <source>
        <strain evidence="6 7">NBRC 16266</strain>
    </source>
</reference>
<dbReference type="InterPro" id="IPR011251">
    <property type="entry name" value="Luciferase-like_dom"/>
</dbReference>
<evidence type="ECO:0000256" key="3">
    <source>
        <dbReference type="ARBA" id="ARBA00023002"/>
    </source>
</evidence>
<dbReference type="InterPro" id="IPR019921">
    <property type="entry name" value="Lucif-like_OxRdtase_Rv2161c"/>
</dbReference>
<dbReference type="GO" id="GO:0008726">
    <property type="term" value="F:alkanesulfonate monooxygenase activity"/>
    <property type="evidence" value="ECO:0007669"/>
    <property type="project" value="TreeGrafter"/>
</dbReference>
<comment type="caution">
    <text evidence="6">The sequence shown here is derived from an EMBL/GenBank/DDBJ whole genome shotgun (WGS) entry which is preliminary data.</text>
</comment>
<dbReference type="Gene3D" id="3.20.20.30">
    <property type="entry name" value="Luciferase-like domain"/>
    <property type="match status" value="1"/>
</dbReference>
<dbReference type="RefSeq" id="WP_155355726.1">
    <property type="nucleotide sequence ID" value="NZ_BAAAHL010000014.1"/>
</dbReference>